<dbReference type="GO" id="GO:0003700">
    <property type="term" value="F:DNA-binding transcription factor activity"/>
    <property type="evidence" value="ECO:0007669"/>
    <property type="project" value="InterPro"/>
</dbReference>
<protein>
    <submittedName>
        <fullName evidence="5">AraC family transcriptional regulator</fullName>
    </submittedName>
</protein>
<feature type="domain" description="HTH araC/xylS-type" evidence="4">
    <location>
        <begin position="215"/>
        <end position="316"/>
    </location>
</feature>
<evidence type="ECO:0000313" key="6">
    <source>
        <dbReference type="Proteomes" id="UP000580043"/>
    </source>
</evidence>
<dbReference type="PANTHER" id="PTHR46796">
    <property type="entry name" value="HTH-TYPE TRANSCRIPTIONAL ACTIVATOR RHAS-RELATED"/>
    <property type="match status" value="1"/>
</dbReference>
<dbReference type="SUPFAM" id="SSF51215">
    <property type="entry name" value="Regulatory protein AraC"/>
    <property type="match status" value="1"/>
</dbReference>
<dbReference type="PROSITE" id="PS01124">
    <property type="entry name" value="HTH_ARAC_FAMILY_2"/>
    <property type="match status" value="1"/>
</dbReference>
<proteinExistence type="predicted"/>
<evidence type="ECO:0000259" key="4">
    <source>
        <dbReference type="PROSITE" id="PS01124"/>
    </source>
</evidence>
<dbReference type="GO" id="GO:0043565">
    <property type="term" value="F:sequence-specific DNA binding"/>
    <property type="evidence" value="ECO:0007669"/>
    <property type="project" value="InterPro"/>
</dbReference>
<dbReference type="Pfam" id="PF14525">
    <property type="entry name" value="AraC_binding_2"/>
    <property type="match status" value="1"/>
</dbReference>
<dbReference type="InterPro" id="IPR009057">
    <property type="entry name" value="Homeodomain-like_sf"/>
</dbReference>
<organism evidence="5 6">
    <name type="scientific">Zoogloea dura</name>
    <dbReference type="NCBI Taxonomy" id="2728840"/>
    <lineage>
        <taxon>Bacteria</taxon>
        <taxon>Pseudomonadati</taxon>
        <taxon>Pseudomonadota</taxon>
        <taxon>Betaproteobacteria</taxon>
        <taxon>Rhodocyclales</taxon>
        <taxon>Zoogloeaceae</taxon>
        <taxon>Zoogloea</taxon>
    </lineage>
</organism>
<accession>A0A848G4H1</accession>
<evidence type="ECO:0000313" key="5">
    <source>
        <dbReference type="EMBL" id="NML26129.1"/>
    </source>
</evidence>
<dbReference type="InterPro" id="IPR050204">
    <property type="entry name" value="AraC_XylS_family_regulators"/>
</dbReference>
<dbReference type="RefSeq" id="WP_169145665.1">
    <property type="nucleotide sequence ID" value="NZ_JABBGA010000006.1"/>
</dbReference>
<keyword evidence="6" id="KW-1185">Reference proteome</keyword>
<dbReference type="SMART" id="SM00342">
    <property type="entry name" value="HTH_ARAC"/>
    <property type="match status" value="1"/>
</dbReference>
<evidence type="ECO:0000256" key="1">
    <source>
        <dbReference type="ARBA" id="ARBA00023015"/>
    </source>
</evidence>
<dbReference type="EMBL" id="JABBGA010000006">
    <property type="protein sequence ID" value="NML26129.1"/>
    <property type="molecule type" value="Genomic_DNA"/>
</dbReference>
<dbReference type="InterPro" id="IPR037923">
    <property type="entry name" value="HTH-like"/>
</dbReference>
<dbReference type="SUPFAM" id="SSF46689">
    <property type="entry name" value="Homeodomain-like"/>
    <property type="match status" value="1"/>
</dbReference>
<keyword evidence="1" id="KW-0805">Transcription regulation</keyword>
<dbReference type="Proteomes" id="UP000580043">
    <property type="component" value="Unassembled WGS sequence"/>
</dbReference>
<sequence length="322" mass="36913">MKGFFLNDSSRVFTGANPFEVSDFVNRHVGSHQLRMSRSHDSSASLQHRKVGALDLCRLSYGTQARIISEGLPDIYHVQFILRGHCRYELSRDSLSLPAGHVLVINPDDPIDLTYSEDCEKFIVKIPTGMLNEACEEHRWFKPNERIKFNQVPYQFTELDSLIQLLAIVCQEAESGLATPQMLQHYNRVVTGKLMMMLKHNVCLDNPAGHSVCFDRLAQYIDDHIKDNLTAESLAAYAKMSLRSLYLLFEKNARTTPKNYIRQKKLERVYSTLMDPVQNIQNITAIALDYGFTHLGRFSEIYKATYGMLPSESLRKRQSRSE</sequence>
<reference evidence="5 6" key="1">
    <citation type="submission" date="2020-04" db="EMBL/GenBank/DDBJ databases">
        <title>Zoogloea sp. G-4-1-14 isolated from soil.</title>
        <authorList>
            <person name="Dahal R.H."/>
        </authorList>
    </citation>
    <scope>NUCLEOTIDE SEQUENCE [LARGE SCALE GENOMIC DNA]</scope>
    <source>
        <strain evidence="5 6">G-4-1-14</strain>
    </source>
</reference>
<evidence type="ECO:0000256" key="3">
    <source>
        <dbReference type="ARBA" id="ARBA00023163"/>
    </source>
</evidence>
<gene>
    <name evidence="5" type="ORF">HHL15_10280</name>
</gene>
<keyword evidence="2" id="KW-0238">DNA-binding</keyword>
<evidence type="ECO:0000256" key="2">
    <source>
        <dbReference type="ARBA" id="ARBA00023125"/>
    </source>
</evidence>
<dbReference type="InterPro" id="IPR018060">
    <property type="entry name" value="HTH_AraC"/>
</dbReference>
<dbReference type="InterPro" id="IPR035418">
    <property type="entry name" value="AraC-bd_2"/>
</dbReference>
<keyword evidence="3" id="KW-0804">Transcription</keyword>
<dbReference type="AlphaFoldDB" id="A0A848G4H1"/>
<name>A0A848G4H1_9RHOO</name>
<dbReference type="Pfam" id="PF12833">
    <property type="entry name" value="HTH_18"/>
    <property type="match status" value="1"/>
</dbReference>
<dbReference type="PANTHER" id="PTHR46796:SF6">
    <property type="entry name" value="ARAC SUBFAMILY"/>
    <property type="match status" value="1"/>
</dbReference>
<dbReference type="Gene3D" id="1.10.10.60">
    <property type="entry name" value="Homeodomain-like"/>
    <property type="match status" value="1"/>
</dbReference>
<comment type="caution">
    <text evidence="5">The sequence shown here is derived from an EMBL/GenBank/DDBJ whole genome shotgun (WGS) entry which is preliminary data.</text>
</comment>